<evidence type="ECO:0000256" key="2">
    <source>
        <dbReference type="ARBA" id="ARBA00022448"/>
    </source>
</evidence>
<keyword evidence="10 11" id="KW-0998">Cell outer membrane</keyword>
<feature type="domain" description="TonB-dependent receptor plug" evidence="16">
    <location>
        <begin position="65"/>
        <end position="172"/>
    </location>
</feature>
<evidence type="ECO:0000256" key="9">
    <source>
        <dbReference type="ARBA" id="ARBA00023136"/>
    </source>
</evidence>
<dbReference type="GO" id="GO:0009279">
    <property type="term" value="C:cell outer membrane"/>
    <property type="evidence" value="ECO:0007669"/>
    <property type="project" value="UniProtKB-SubCell"/>
</dbReference>
<comment type="subcellular location">
    <subcellularLocation>
        <location evidence="1 11">Cell outer membrane</location>
        <topology evidence="1 11">Multi-pass membrane protein</topology>
    </subcellularLocation>
</comment>
<accession>A0A6G6Y122</accession>
<keyword evidence="8 12" id="KW-0798">TonB box</keyword>
<keyword evidence="14" id="KW-0732">Signal</keyword>
<evidence type="ECO:0000256" key="6">
    <source>
        <dbReference type="ARBA" id="ARBA00023004"/>
    </source>
</evidence>
<dbReference type="PANTHER" id="PTHR32552:SF81">
    <property type="entry name" value="TONB-DEPENDENT OUTER MEMBRANE RECEPTOR"/>
    <property type="match status" value="1"/>
</dbReference>
<protein>
    <submittedName>
        <fullName evidence="17">TonB-dependent receptor</fullName>
    </submittedName>
</protein>
<evidence type="ECO:0000256" key="1">
    <source>
        <dbReference type="ARBA" id="ARBA00004571"/>
    </source>
</evidence>
<reference evidence="17 18" key="1">
    <citation type="submission" date="2020-02" db="EMBL/GenBank/DDBJ databases">
        <authorList>
            <person name="Zheng R.K."/>
            <person name="Sun C.M."/>
        </authorList>
    </citation>
    <scope>NUCLEOTIDE SEQUENCE [LARGE SCALE GENOMIC DNA]</scope>
    <source>
        <strain evidence="18">zrk23</strain>
    </source>
</reference>
<feature type="chain" id="PRO_5026056871" evidence="14">
    <location>
        <begin position="29"/>
        <end position="784"/>
    </location>
</feature>
<keyword evidence="5 11" id="KW-0812">Transmembrane</keyword>
<dbReference type="InterPro" id="IPR012910">
    <property type="entry name" value="Plug_dom"/>
</dbReference>
<feature type="domain" description="TonB-dependent receptor-like beta-barrel" evidence="15">
    <location>
        <begin position="274"/>
        <end position="749"/>
    </location>
</feature>
<keyword evidence="2 11" id="KW-0813">Transport</keyword>
<feature type="signal peptide" evidence="14">
    <location>
        <begin position="1"/>
        <end position="28"/>
    </location>
</feature>
<evidence type="ECO:0000259" key="15">
    <source>
        <dbReference type="Pfam" id="PF00593"/>
    </source>
</evidence>
<dbReference type="AlphaFoldDB" id="A0A6G6Y122"/>
<keyword evidence="17" id="KW-0675">Receptor</keyword>
<dbReference type="PROSITE" id="PS52016">
    <property type="entry name" value="TONB_DEPENDENT_REC_3"/>
    <property type="match status" value="1"/>
</dbReference>
<gene>
    <name evidence="17" type="ORF">G5C33_01695</name>
</gene>
<evidence type="ECO:0000256" key="5">
    <source>
        <dbReference type="ARBA" id="ARBA00022692"/>
    </source>
</evidence>
<dbReference type="InterPro" id="IPR000531">
    <property type="entry name" value="Beta-barrel_TonB"/>
</dbReference>
<dbReference type="RefSeq" id="WP_165325621.1">
    <property type="nucleotide sequence ID" value="NZ_CP049109.1"/>
</dbReference>
<keyword evidence="4" id="KW-0410">Iron transport</keyword>
<evidence type="ECO:0000256" key="13">
    <source>
        <dbReference type="SAM" id="MobiDB-lite"/>
    </source>
</evidence>
<dbReference type="Gene3D" id="2.40.170.20">
    <property type="entry name" value="TonB-dependent receptor, beta-barrel domain"/>
    <property type="match status" value="1"/>
</dbReference>
<dbReference type="InterPro" id="IPR036942">
    <property type="entry name" value="Beta-barrel_TonB_sf"/>
</dbReference>
<dbReference type="EMBL" id="CP049109">
    <property type="protein sequence ID" value="QIG78622.1"/>
    <property type="molecule type" value="Genomic_DNA"/>
</dbReference>
<evidence type="ECO:0000256" key="10">
    <source>
        <dbReference type="ARBA" id="ARBA00023237"/>
    </source>
</evidence>
<feature type="region of interest" description="Disordered" evidence="13">
    <location>
        <begin position="28"/>
        <end position="49"/>
    </location>
</feature>
<dbReference type="PANTHER" id="PTHR32552">
    <property type="entry name" value="FERRICHROME IRON RECEPTOR-RELATED"/>
    <property type="match status" value="1"/>
</dbReference>
<dbReference type="Proteomes" id="UP000501568">
    <property type="component" value="Chromosome"/>
</dbReference>
<keyword evidence="3 11" id="KW-1134">Transmembrane beta strand</keyword>
<evidence type="ECO:0000256" key="12">
    <source>
        <dbReference type="RuleBase" id="RU003357"/>
    </source>
</evidence>
<keyword evidence="18" id="KW-1185">Reference proteome</keyword>
<keyword evidence="9 11" id="KW-0472">Membrane</keyword>
<evidence type="ECO:0000256" key="4">
    <source>
        <dbReference type="ARBA" id="ARBA00022496"/>
    </source>
</evidence>
<organism evidence="17 18">
    <name type="scientific">Stakelama tenebrarum</name>
    <dbReference type="NCBI Taxonomy" id="2711215"/>
    <lineage>
        <taxon>Bacteria</taxon>
        <taxon>Pseudomonadati</taxon>
        <taxon>Pseudomonadota</taxon>
        <taxon>Alphaproteobacteria</taxon>
        <taxon>Sphingomonadales</taxon>
        <taxon>Sphingomonadaceae</taxon>
        <taxon>Stakelama</taxon>
    </lineage>
</organism>
<evidence type="ECO:0000256" key="7">
    <source>
        <dbReference type="ARBA" id="ARBA00023065"/>
    </source>
</evidence>
<evidence type="ECO:0000256" key="11">
    <source>
        <dbReference type="PROSITE-ProRule" id="PRU01360"/>
    </source>
</evidence>
<dbReference type="CDD" id="cd01347">
    <property type="entry name" value="ligand_gated_channel"/>
    <property type="match status" value="1"/>
</dbReference>
<name>A0A6G6Y122_9SPHN</name>
<dbReference type="GO" id="GO:0006826">
    <property type="term" value="P:iron ion transport"/>
    <property type="evidence" value="ECO:0007669"/>
    <property type="project" value="UniProtKB-KW"/>
</dbReference>
<dbReference type="Pfam" id="PF00593">
    <property type="entry name" value="TonB_dep_Rec_b-barrel"/>
    <property type="match status" value="1"/>
</dbReference>
<sequence>MAITKKLSVYAIGVSLVALVIGASTASAQTTSPPATGSRDAQDAPAEPDTVGEIVVTAQKRSESINDVPVSITAATGEELAKVGVTDTSQLAKLVPGFTYQQSPYGTPVYGLRGISFFDTSGIAQPAVSVYVDQVPLPLSILTRGASLDVERVEVLKGPQGTLFGENATGGAVNYIAAKPTSSFAAGVDALYGRFDQLEIGGFVSTSVSNTLGIRVAARTEQRGDWQYSTTRDEGLGKRNFNVGRLLLDWEPDPEVRFELNINGWKDRSEAQAAQFQRFVPATASGGYPPAYAVLSAYEPAPDKARAADWDPAFDLRRDDRFFQAALRGEWDVTGQLMLTSLSSYISYDGSSRSDPDGTNYPDLQNVLNDDLDIFSQELRASFDQGPLKLMLGGYYQYGKLFEESVGHIESTSSFLAGNHNTDLRNINHQKVNTYAGFGSVDYALGGGVTLQGSVRYTSQTRRYEGCSRDGGNGSFAISFSRVSSMLSGSPTVIGPGECFTLDSVTFKPTGIVHRSLDQGNVAWRAGVSWEPTGRTLLYANVTKGFKSGGFATLPFAVNGQINPVVQESVMAYEAGFKLTLADGRMQFDGAGFHYDYDDKQIQGYVLNPPFANLPALINVPKAKIDGVELSLAWQVVPALRVNASGTYIDSRVSRDFFTNDPFAASINIKGQQLPATPKWQGNLDAEYRFNLGGSWQPYLGGSVAYQSSSFSAFGENAEFKLPSRTLIDLRAGVEQDGGKWRIEIFGRNVTNEYYWINVSRQTDMVTRLAGLPATYGVRASFRY</sequence>
<evidence type="ECO:0000256" key="14">
    <source>
        <dbReference type="SAM" id="SignalP"/>
    </source>
</evidence>
<evidence type="ECO:0000313" key="18">
    <source>
        <dbReference type="Proteomes" id="UP000501568"/>
    </source>
</evidence>
<evidence type="ECO:0000313" key="17">
    <source>
        <dbReference type="EMBL" id="QIG78622.1"/>
    </source>
</evidence>
<dbReference type="KEGG" id="spzr:G5C33_01695"/>
<keyword evidence="6" id="KW-0408">Iron</keyword>
<dbReference type="Pfam" id="PF07715">
    <property type="entry name" value="Plug"/>
    <property type="match status" value="1"/>
</dbReference>
<comment type="similarity">
    <text evidence="11 12">Belongs to the TonB-dependent receptor family.</text>
</comment>
<dbReference type="InterPro" id="IPR039426">
    <property type="entry name" value="TonB-dep_rcpt-like"/>
</dbReference>
<evidence type="ECO:0000259" key="16">
    <source>
        <dbReference type="Pfam" id="PF07715"/>
    </source>
</evidence>
<evidence type="ECO:0000256" key="8">
    <source>
        <dbReference type="ARBA" id="ARBA00023077"/>
    </source>
</evidence>
<evidence type="ECO:0000256" key="3">
    <source>
        <dbReference type="ARBA" id="ARBA00022452"/>
    </source>
</evidence>
<proteinExistence type="inferred from homology"/>
<dbReference type="SUPFAM" id="SSF56935">
    <property type="entry name" value="Porins"/>
    <property type="match status" value="1"/>
</dbReference>
<feature type="compositionally biased region" description="Low complexity" evidence="13">
    <location>
        <begin position="28"/>
        <end position="38"/>
    </location>
</feature>
<keyword evidence="7" id="KW-0406">Ion transport</keyword>